<feature type="compositionally biased region" description="Low complexity" evidence="4">
    <location>
        <begin position="151"/>
        <end position="172"/>
    </location>
</feature>
<gene>
    <name evidence="6" type="primary">WBGene00089710</name>
</gene>
<dbReference type="InterPro" id="IPR013882">
    <property type="entry name" value="Ctp1_C"/>
</dbReference>
<dbReference type="OrthoDB" id="5801062at2759"/>
<feature type="domain" description="DNA endonuclease activator Ctp1 C-terminal" evidence="5">
    <location>
        <begin position="245"/>
        <end position="279"/>
    </location>
</feature>
<keyword evidence="3" id="KW-0539">Nucleus</keyword>
<evidence type="ECO:0000259" key="5">
    <source>
        <dbReference type="Pfam" id="PF08573"/>
    </source>
</evidence>
<dbReference type="PANTHER" id="PTHR15107">
    <property type="entry name" value="RETINOBLASTOMA BINDING PROTEIN 8"/>
    <property type="match status" value="1"/>
</dbReference>
<dbReference type="Proteomes" id="UP000005239">
    <property type="component" value="Unassembled WGS sequence"/>
</dbReference>
<feature type="compositionally biased region" description="Basic and acidic residues" evidence="4">
    <location>
        <begin position="273"/>
        <end position="284"/>
    </location>
</feature>
<accession>A0A2A6BFH8</accession>
<feature type="compositionally biased region" description="Acidic residues" evidence="4">
    <location>
        <begin position="174"/>
        <end position="185"/>
    </location>
</feature>
<comment type="subcellular location">
    <subcellularLocation>
        <location evidence="1">Nucleus</location>
    </subcellularLocation>
</comment>
<keyword evidence="2" id="KW-0227">DNA damage</keyword>
<reference evidence="7" key="1">
    <citation type="journal article" date="2008" name="Nat. Genet.">
        <title>The Pristionchus pacificus genome provides a unique perspective on nematode lifestyle and parasitism.</title>
        <authorList>
            <person name="Dieterich C."/>
            <person name="Clifton S.W."/>
            <person name="Schuster L.N."/>
            <person name="Chinwalla A."/>
            <person name="Delehaunty K."/>
            <person name="Dinkelacker I."/>
            <person name="Fulton L."/>
            <person name="Fulton R."/>
            <person name="Godfrey J."/>
            <person name="Minx P."/>
            <person name="Mitreva M."/>
            <person name="Roeseler W."/>
            <person name="Tian H."/>
            <person name="Witte H."/>
            <person name="Yang S.P."/>
            <person name="Wilson R.K."/>
            <person name="Sommer R.J."/>
        </authorList>
    </citation>
    <scope>NUCLEOTIDE SEQUENCE [LARGE SCALE GENOMIC DNA]</scope>
    <source>
        <strain evidence="7">PS312</strain>
    </source>
</reference>
<dbReference type="GO" id="GO:0005634">
    <property type="term" value="C:nucleus"/>
    <property type="evidence" value="ECO:0007669"/>
    <property type="project" value="UniProtKB-SubCell"/>
</dbReference>
<sequence length="320" mass="35719">MSDDSDDVVFIETIASTSSTTAKLPPKNDRLKALTKCATRATTSQGTNASSVLLTTWIDSARREEASAKRMEARRKAAGVTSPAKRPKLARKSGKTVVDTITLDDDDEEQLKEAPKKETNFQKNRLEVAGSLVTAAAASILSPISPNKKISPANSQASQSQSSRVGSSAAPSICDEETQENDESLATESQEARRRSLLRECLRVDDGRDTLRDGEVVRNRADRAVMHGQDCPCCSDYYNQLDMSAEERQQRIDQVSRHRYVARPMPRTPPHYWDMDFPTKEQQKARGMLSTRMSPGEEEKTKDRKNEEEVKIKDQPENKE</sequence>
<feature type="region of interest" description="Disordered" evidence="4">
    <location>
        <begin position="144"/>
        <end position="192"/>
    </location>
</feature>
<dbReference type="EnsemblMetazoa" id="PPA00156.1">
    <property type="protein sequence ID" value="PPA00156.1"/>
    <property type="gene ID" value="WBGene00089710"/>
</dbReference>
<keyword evidence="7" id="KW-1185">Reference proteome</keyword>
<evidence type="ECO:0000313" key="7">
    <source>
        <dbReference type="Proteomes" id="UP000005239"/>
    </source>
</evidence>
<evidence type="ECO:0000256" key="4">
    <source>
        <dbReference type="SAM" id="MobiDB-lite"/>
    </source>
</evidence>
<dbReference type="AlphaFoldDB" id="A0A2A6BFH8"/>
<dbReference type="PANTHER" id="PTHR15107:SF0">
    <property type="entry name" value="DNA ENDONUCLEASE ACTIVATOR CTP1 C-TERMINAL DOMAIN-CONTAINING PROTEIN"/>
    <property type="match status" value="1"/>
</dbReference>
<dbReference type="Pfam" id="PF08573">
    <property type="entry name" value="SAE2"/>
    <property type="match status" value="1"/>
</dbReference>
<protein>
    <submittedName>
        <fullName evidence="6">Com-1</fullName>
    </submittedName>
</protein>
<evidence type="ECO:0000256" key="3">
    <source>
        <dbReference type="ARBA" id="ARBA00023242"/>
    </source>
</evidence>
<reference evidence="6" key="2">
    <citation type="submission" date="2022-06" db="UniProtKB">
        <authorList>
            <consortium name="EnsemblMetazoa"/>
        </authorList>
    </citation>
    <scope>IDENTIFICATION</scope>
    <source>
        <strain evidence="6">PS312</strain>
    </source>
</reference>
<dbReference type="GO" id="GO:0006281">
    <property type="term" value="P:DNA repair"/>
    <property type="evidence" value="ECO:0007669"/>
    <property type="project" value="InterPro"/>
</dbReference>
<feature type="region of interest" description="Disordered" evidence="4">
    <location>
        <begin position="73"/>
        <end position="96"/>
    </location>
</feature>
<dbReference type="InterPro" id="IPR033316">
    <property type="entry name" value="RBBP8-like"/>
</dbReference>
<feature type="region of interest" description="Disordered" evidence="4">
    <location>
        <begin position="266"/>
        <end position="320"/>
    </location>
</feature>
<feature type="compositionally biased region" description="Basic residues" evidence="4">
    <location>
        <begin position="85"/>
        <end position="94"/>
    </location>
</feature>
<feature type="compositionally biased region" description="Basic and acidic residues" evidence="4">
    <location>
        <begin position="295"/>
        <end position="320"/>
    </location>
</feature>
<organism evidence="6 7">
    <name type="scientific">Pristionchus pacificus</name>
    <name type="common">Parasitic nematode worm</name>
    <dbReference type="NCBI Taxonomy" id="54126"/>
    <lineage>
        <taxon>Eukaryota</taxon>
        <taxon>Metazoa</taxon>
        <taxon>Ecdysozoa</taxon>
        <taxon>Nematoda</taxon>
        <taxon>Chromadorea</taxon>
        <taxon>Rhabditida</taxon>
        <taxon>Rhabditina</taxon>
        <taxon>Diplogasteromorpha</taxon>
        <taxon>Diplogasteroidea</taxon>
        <taxon>Neodiplogasteridae</taxon>
        <taxon>Pristionchus</taxon>
    </lineage>
</organism>
<evidence type="ECO:0000313" key="6">
    <source>
        <dbReference type="EnsemblMetazoa" id="PPA00156.1"/>
    </source>
</evidence>
<accession>A0A8R1U300</accession>
<name>A0A2A6BFH8_PRIPA</name>
<evidence type="ECO:0000256" key="1">
    <source>
        <dbReference type="ARBA" id="ARBA00004123"/>
    </source>
</evidence>
<proteinExistence type="predicted"/>
<evidence type="ECO:0000256" key="2">
    <source>
        <dbReference type="ARBA" id="ARBA00022763"/>
    </source>
</evidence>